<dbReference type="RefSeq" id="WP_088071002.1">
    <property type="nucleotide sequence ID" value="NZ_MOOV01000282.1"/>
</dbReference>
<evidence type="ECO:0000313" key="1">
    <source>
        <dbReference type="EMBL" id="OUB84501.1"/>
    </source>
</evidence>
<organism evidence="1 2">
    <name type="scientific">Bacillus thuringiensis subsp. medellin</name>
    <dbReference type="NCBI Taxonomy" id="79672"/>
    <lineage>
        <taxon>Bacteria</taxon>
        <taxon>Bacillati</taxon>
        <taxon>Bacillota</taxon>
        <taxon>Bacilli</taxon>
        <taxon>Bacillales</taxon>
        <taxon>Bacillaceae</taxon>
        <taxon>Bacillus</taxon>
        <taxon>Bacillus cereus group</taxon>
    </lineage>
</organism>
<dbReference type="EMBL" id="MOOV01000282">
    <property type="protein sequence ID" value="OUB84501.1"/>
    <property type="molecule type" value="Genomic_DNA"/>
</dbReference>
<accession>A0A9X6MMU1</accession>
<proteinExistence type="predicted"/>
<comment type="caution">
    <text evidence="1">The sequence shown here is derived from an EMBL/GenBank/DDBJ whole genome shotgun (WGS) entry which is preliminary data.</text>
</comment>
<evidence type="ECO:0000313" key="2">
    <source>
        <dbReference type="Proteomes" id="UP000195160"/>
    </source>
</evidence>
<gene>
    <name evidence="1" type="ORF">BK784_35570</name>
</gene>
<reference evidence="1 2" key="1">
    <citation type="submission" date="2016-10" db="EMBL/GenBank/DDBJ databases">
        <title>Comparative genomics of Bacillus thuringiensis reveals a path to pathogens against multiple invertebrate hosts.</title>
        <authorList>
            <person name="Zheng J."/>
            <person name="Gao Q."/>
            <person name="Liu H."/>
            <person name="Peng D."/>
            <person name="Ruan L."/>
            <person name="Sun M."/>
        </authorList>
    </citation>
    <scope>NUCLEOTIDE SEQUENCE [LARGE SCALE GENOMIC DNA]</scope>
    <source>
        <strain evidence="1">T30001</strain>
    </source>
</reference>
<dbReference type="AlphaFoldDB" id="A0A9X6MMU1"/>
<sequence>MYFTKLPVNIFDNCKNPEEIYFILCLFFNKTINPTFLENEKISPQIMEYMELTEKIAFCIPSPAFIEEQMGVISPIDLVIYTYLCKNAFLNGSGKTQINIKTIHQETYIKKTLIRSSINTLDRTGLIIKDSQDGYYIIEELLHYFTDNEFKQLVNSLNQQLKYSKRS</sequence>
<dbReference type="Proteomes" id="UP000195160">
    <property type="component" value="Unassembled WGS sequence"/>
</dbReference>
<protein>
    <submittedName>
        <fullName evidence="1">Uncharacterized protein</fullName>
    </submittedName>
</protein>
<name>A0A9X6MMU1_BACTV</name>